<protein>
    <submittedName>
        <fullName evidence="4">DUF3857 and transglutaminase domain-containing protein</fullName>
    </submittedName>
</protein>
<keyword evidence="5" id="KW-1185">Reference proteome</keyword>
<comment type="caution">
    <text evidence="4">The sequence shown here is derived from an EMBL/GenBank/DDBJ whole genome shotgun (WGS) entry which is preliminary data.</text>
</comment>
<dbReference type="InterPro" id="IPR002931">
    <property type="entry name" value="Transglutaminase-like"/>
</dbReference>
<dbReference type="EMBL" id="JABANE010000003">
    <property type="protein sequence ID" value="NME66639.1"/>
    <property type="molecule type" value="Genomic_DNA"/>
</dbReference>
<evidence type="ECO:0000256" key="1">
    <source>
        <dbReference type="SAM" id="SignalP"/>
    </source>
</evidence>
<proteinExistence type="predicted"/>
<dbReference type="InterPro" id="IPR024618">
    <property type="entry name" value="DUF3857"/>
</dbReference>
<name>A0A7X9NZ78_9BACT</name>
<dbReference type="Proteomes" id="UP000576082">
    <property type="component" value="Unassembled WGS sequence"/>
</dbReference>
<accession>A0A7X9NZ78</accession>
<feature type="chain" id="PRO_5030597904" evidence="1">
    <location>
        <begin position="23"/>
        <end position="620"/>
    </location>
</feature>
<gene>
    <name evidence="4" type="ORF">HHU12_01565</name>
</gene>
<dbReference type="Gene3D" id="2.60.40.3140">
    <property type="match status" value="1"/>
</dbReference>
<feature type="domain" description="DUF3857" evidence="3">
    <location>
        <begin position="37"/>
        <end position="196"/>
    </location>
</feature>
<evidence type="ECO:0000259" key="2">
    <source>
        <dbReference type="Pfam" id="PF01841"/>
    </source>
</evidence>
<evidence type="ECO:0000313" key="4">
    <source>
        <dbReference type="EMBL" id="NME66639.1"/>
    </source>
</evidence>
<reference evidence="4 5" key="1">
    <citation type="submission" date="2020-04" db="EMBL/GenBank/DDBJ databases">
        <title>Flammeovirga sp. SR4, a novel species isolated from seawater.</title>
        <authorList>
            <person name="Wang X."/>
        </authorList>
    </citation>
    <scope>NUCLEOTIDE SEQUENCE [LARGE SCALE GENOMIC DNA]</scope>
    <source>
        <strain evidence="4 5">ATCC 23126</strain>
    </source>
</reference>
<organism evidence="4 5">
    <name type="scientific">Flammeovirga aprica JL-4</name>
    <dbReference type="NCBI Taxonomy" id="694437"/>
    <lineage>
        <taxon>Bacteria</taxon>
        <taxon>Pseudomonadati</taxon>
        <taxon>Bacteroidota</taxon>
        <taxon>Cytophagia</taxon>
        <taxon>Cytophagales</taxon>
        <taxon>Flammeovirgaceae</taxon>
        <taxon>Flammeovirga</taxon>
    </lineage>
</organism>
<evidence type="ECO:0000259" key="3">
    <source>
        <dbReference type="Pfam" id="PF12969"/>
    </source>
</evidence>
<sequence length="620" mass="72073">MSKLNFLLLITFLFTSIHISKAQSSSVLSYDKEVFFDGKKKKTTHSYKVLVSSKANHDLGDLSVYYSLGEDIDIHNASISDLKGNVIRSLKKKDFHKKNAVGGSTYYDDNYMLYAELKTNQYPHILEFSYTSTVKNMLYLGYFSPNVFDGIPTEKATFKITYPSDFPVRIKADDRFEFQESEEEEYKTMVWKLNESIPFTAEKNSPHARNLLPVVMLVPEKFSYGIDQKVTNWTEYGEWIYGLNAGLDDLTEAEKTKIHQLTDHLETPAEKVKVLYNYMQDNTRYINISFGIGGLRAHPASYVCENKYGDCKALTNYMQCMLKEVGIPSYMVDVYAGNKIKAIDTTFPAQQFNHVILGVVLDKDTVFLENTSKTNPYNHLGVFTQNRKGFWIEEGKSRLIDLPCLSKENTLDSVAYTFSLADENSKRKVWVNISSSGGERYEMLNYFADDREETQEEVIRRYILPFDFSKIDSIQIKKEDRNIASIHYSLTGEYHKLERKIAGMRVITPPEIMDTKIKKPSERVNPYWINVVVHKKEHYEFPMEQMEKLTIELPEDFHLKSEFGEYKDHYFIKGNKIYLDRSIYVKPNKVSLEDYPAFYEFYKSIHKRSKQSSIVIKQQT</sequence>
<dbReference type="AlphaFoldDB" id="A0A7X9NZ78"/>
<dbReference type="InterPro" id="IPR038765">
    <property type="entry name" value="Papain-like_cys_pep_sf"/>
</dbReference>
<feature type="domain" description="Transglutaminase-like" evidence="2">
    <location>
        <begin position="259"/>
        <end position="361"/>
    </location>
</feature>
<keyword evidence="1" id="KW-0732">Signal</keyword>
<dbReference type="Pfam" id="PF12969">
    <property type="entry name" value="DUF3857"/>
    <property type="match status" value="1"/>
</dbReference>
<dbReference type="Gene3D" id="2.60.120.1130">
    <property type="match status" value="1"/>
</dbReference>
<dbReference type="SUPFAM" id="SSF54001">
    <property type="entry name" value="Cysteine proteinases"/>
    <property type="match status" value="1"/>
</dbReference>
<evidence type="ECO:0000313" key="5">
    <source>
        <dbReference type="Proteomes" id="UP000576082"/>
    </source>
</evidence>
<feature type="signal peptide" evidence="1">
    <location>
        <begin position="1"/>
        <end position="22"/>
    </location>
</feature>
<dbReference type="RefSeq" id="WP_169654386.1">
    <property type="nucleotide sequence ID" value="NZ_JABANE010000003.1"/>
</dbReference>
<dbReference type="Pfam" id="PF01841">
    <property type="entry name" value="Transglut_core"/>
    <property type="match status" value="1"/>
</dbReference>
<dbReference type="Gene3D" id="3.10.620.30">
    <property type="match status" value="1"/>
</dbReference>